<evidence type="ECO:0000256" key="6">
    <source>
        <dbReference type="ARBA" id="ARBA00023136"/>
    </source>
</evidence>
<feature type="transmembrane region" description="Helical" evidence="7">
    <location>
        <begin position="335"/>
        <end position="355"/>
    </location>
</feature>
<feature type="transmembrane region" description="Helical" evidence="7">
    <location>
        <begin position="239"/>
        <end position="266"/>
    </location>
</feature>
<feature type="transmembrane region" description="Helical" evidence="7">
    <location>
        <begin position="309"/>
        <end position="329"/>
    </location>
</feature>
<evidence type="ECO:0000256" key="4">
    <source>
        <dbReference type="ARBA" id="ARBA00022692"/>
    </source>
</evidence>
<sequence length="646" mass="70169">MRGDGRQLFRKLGRLPIIIRIEESDRIAGCGCDATVARTLRAQIGRVHQIVHARIAQQRQFGGTIGRSIVDDDDFAHRMILRKQAFDRAHQRIAAIIGGNDYGNAGHRLPPYIRSPNGPIRVAAQHRGMSAQGFNSPLIQLDSDSELCNCEGELQLALELGDISAMSLRRDAIWTAMDTFATAGLAFLFRLLVARVLSPHDFGLVAIVLAVVAVLQVVNDFGLTAALIQKDEAKVTPALVNTTFTASLIVSIALCAGTILLVAPIASAFYDEPMVGPLLAVLSISLLPSPFTTVTSALLFRKHLFREVAINRCITTTLSLAVACALLWWRPSPWVVVWQSIASGVLSTIGLCYVARWRFRLTLHTVHLKDIFGFSSFVLGGDLIGSFQANAGVFILGRMLSTSDVGLYSIGIYMTDTVRKVLASILNRVTFVHYSQNKHDPAALRQSYVSTVIWNCRLIMPVMVAMLLFGPSLFGRFLGPEWSQLGPVIRWLSLAIIVQAAGGAVSTLYKGMGRPGLDMTLMVINTGLILLPALLLGAWWNGLTGAAIATAAARTIAVLIRQVTLNNLIGSTIGPVFRSFCKYMALQAPLFVAWSIGALMLPGHGPILDIILAALGLATYGLYELPRAFPMIAAKLPIFVRRRAAR</sequence>
<evidence type="ECO:0000313" key="8">
    <source>
        <dbReference type="EMBL" id="TZG25843.1"/>
    </source>
</evidence>
<evidence type="ECO:0000256" key="5">
    <source>
        <dbReference type="ARBA" id="ARBA00022989"/>
    </source>
</evidence>
<comment type="subcellular location">
    <subcellularLocation>
        <location evidence="1">Cell membrane</location>
        <topology evidence="1">Multi-pass membrane protein</topology>
    </subcellularLocation>
</comment>
<feature type="transmembrane region" description="Helical" evidence="7">
    <location>
        <begin position="448"/>
        <end position="469"/>
    </location>
</feature>
<feature type="transmembrane region" description="Helical" evidence="7">
    <location>
        <begin position="580"/>
        <end position="601"/>
    </location>
</feature>
<feature type="transmembrane region" description="Helical" evidence="7">
    <location>
        <begin position="278"/>
        <end position="300"/>
    </location>
</feature>
<evidence type="ECO:0000256" key="7">
    <source>
        <dbReference type="SAM" id="Phobius"/>
    </source>
</evidence>
<comment type="similarity">
    <text evidence="2">Belongs to the polysaccharide synthase family.</text>
</comment>
<keyword evidence="4 7" id="KW-0812">Transmembrane</keyword>
<gene>
    <name evidence="8" type="ORF">FYJ91_12745</name>
</gene>
<feature type="transmembrane region" description="Helical" evidence="7">
    <location>
        <begin position="521"/>
        <end position="540"/>
    </location>
</feature>
<accession>A0A5D9C312</accession>
<dbReference type="AlphaFoldDB" id="A0A5D9C312"/>
<dbReference type="EMBL" id="VTOU01000003">
    <property type="protein sequence ID" value="TZG25843.1"/>
    <property type="molecule type" value="Genomic_DNA"/>
</dbReference>
<evidence type="ECO:0000256" key="1">
    <source>
        <dbReference type="ARBA" id="ARBA00004651"/>
    </source>
</evidence>
<dbReference type="Pfam" id="PF13440">
    <property type="entry name" value="Polysacc_synt_3"/>
    <property type="match status" value="1"/>
</dbReference>
<protein>
    <submittedName>
        <fullName evidence="8">Oligosaccharide flippase family protein</fullName>
    </submittedName>
</protein>
<feature type="transmembrane region" description="Helical" evidence="7">
    <location>
        <begin position="172"/>
        <end position="192"/>
    </location>
</feature>
<keyword evidence="6 7" id="KW-0472">Membrane</keyword>
<dbReference type="Proteomes" id="UP000322077">
    <property type="component" value="Unassembled WGS sequence"/>
</dbReference>
<feature type="transmembrane region" description="Helical" evidence="7">
    <location>
        <begin position="489"/>
        <end position="509"/>
    </location>
</feature>
<dbReference type="PANTHER" id="PTHR30250">
    <property type="entry name" value="PST FAMILY PREDICTED COLANIC ACID TRANSPORTER"/>
    <property type="match status" value="1"/>
</dbReference>
<reference evidence="8 9" key="1">
    <citation type="submission" date="2019-08" db="EMBL/GenBank/DDBJ databases">
        <authorList>
            <person name="Wang G."/>
            <person name="Xu Z."/>
        </authorList>
    </citation>
    <scope>NUCLEOTIDE SEQUENCE [LARGE SCALE GENOMIC DNA]</scope>
    <source>
        <strain evidence="8 9">ZX</strain>
    </source>
</reference>
<evidence type="ECO:0000256" key="3">
    <source>
        <dbReference type="ARBA" id="ARBA00022475"/>
    </source>
</evidence>
<name>A0A5D9C312_9SPHN</name>
<dbReference type="InterPro" id="IPR050833">
    <property type="entry name" value="Poly_Biosynth_Transport"/>
</dbReference>
<evidence type="ECO:0000256" key="2">
    <source>
        <dbReference type="ARBA" id="ARBA00007430"/>
    </source>
</evidence>
<evidence type="ECO:0000313" key="9">
    <source>
        <dbReference type="Proteomes" id="UP000322077"/>
    </source>
</evidence>
<comment type="caution">
    <text evidence="8">The sequence shown here is derived from an EMBL/GenBank/DDBJ whole genome shotgun (WGS) entry which is preliminary data.</text>
</comment>
<feature type="transmembrane region" description="Helical" evidence="7">
    <location>
        <begin position="204"/>
        <end position="227"/>
    </location>
</feature>
<proteinExistence type="inferred from homology"/>
<dbReference type="GO" id="GO:0005886">
    <property type="term" value="C:plasma membrane"/>
    <property type="evidence" value="ECO:0007669"/>
    <property type="project" value="UniProtKB-SubCell"/>
</dbReference>
<organism evidence="8 9">
    <name type="scientific">Sphingomonas montanisoli</name>
    <dbReference type="NCBI Taxonomy" id="2606412"/>
    <lineage>
        <taxon>Bacteria</taxon>
        <taxon>Pseudomonadati</taxon>
        <taxon>Pseudomonadota</taxon>
        <taxon>Alphaproteobacteria</taxon>
        <taxon>Sphingomonadales</taxon>
        <taxon>Sphingomonadaceae</taxon>
        <taxon>Sphingomonas</taxon>
    </lineage>
</organism>
<keyword evidence="5 7" id="KW-1133">Transmembrane helix</keyword>
<keyword evidence="3" id="KW-1003">Cell membrane</keyword>
<dbReference type="PANTHER" id="PTHR30250:SF10">
    <property type="entry name" value="LIPOPOLYSACCHARIDE BIOSYNTHESIS PROTEIN WZXC"/>
    <property type="match status" value="1"/>
</dbReference>
<keyword evidence="9" id="KW-1185">Reference proteome</keyword>